<protein>
    <submittedName>
        <fullName evidence="2">Uncharacterized protein</fullName>
    </submittedName>
</protein>
<feature type="region of interest" description="Disordered" evidence="1">
    <location>
        <begin position="1"/>
        <end position="76"/>
    </location>
</feature>
<dbReference type="AlphaFoldDB" id="A0A1Y2DUK1"/>
<feature type="region of interest" description="Disordered" evidence="1">
    <location>
        <begin position="290"/>
        <end position="312"/>
    </location>
</feature>
<dbReference type="InParanoid" id="A0A1Y2DUK1"/>
<evidence type="ECO:0000313" key="2">
    <source>
        <dbReference type="EMBL" id="ORY62869.1"/>
    </source>
</evidence>
<evidence type="ECO:0000313" key="3">
    <source>
        <dbReference type="Proteomes" id="UP000193467"/>
    </source>
</evidence>
<reference evidence="2 3" key="1">
    <citation type="submission" date="2016-07" db="EMBL/GenBank/DDBJ databases">
        <title>Pervasive Adenine N6-methylation of Active Genes in Fungi.</title>
        <authorList>
            <consortium name="DOE Joint Genome Institute"/>
            <person name="Mondo S.J."/>
            <person name="Dannebaum R.O."/>
            <person name="Kuo R.C."/>
            <person name="Labutti K."/>
            <person name="Haridas S."/>
            <person name="Kuo A."/>
            <person name="Salamov A."/>
            <person name="Ahrendt S.R."/>
            <person name="Lipzen A."/>
            <person name="Sullivan W."/>
            <person name="Andreopoulos W.B."/>
            <person name="Clum A."/>
            <person name="Lindquist E."/>
            <person name="Daum C."/>
            <person name="Ramamoorthy G.K."/>
            <person name="Gryganskyi A."/>
            <person name="Culley D."/>
            <person name="Magnuson J.K."/>
            <person name="James T.Y."/>
            <person name="O'Malley M.A."/>
            <person name="Stajich J.E."/>
            <person name="Spatafora J.W."/>
            <person name="Visel A."/>
            <person name="Grigoriev I.V."/>
        </authorList>
    </citation>
    <scope>NUCLEOTIDE SEQUENCE [LARGE SCALE GENOMIC DNA]</scope>
    <source>
        <strain evidence="2 3">62-1032</strain>
    </source>
</reference>
<gene>
    <name evidence="2" type="ORF">BCR35DRAFT_355096</name>
</gene>
<comment type="caution">
    <text evidence="2">The sequence shown here is derived from an EMBL/GenBank/DDBJ whole genome shotgun (WGS) entry which is preliminary data.</text>
</comment>
<keyword evidence="3" id="KW-1185">Reference proteome</keyword>
<sequence length="360" mass="40925">MATPRLDYSHLPKYYPSPPTPEQTAALLERRRIAEAAPLERGDQLDWTGPAKHQDALPPLPYPPTTSPAANPHRPLLRSLLSSSGPAFSDTPWTLKLVEALQSETKKHNWSQVWRCKASRNDGSGEAVDVVVKLLHESLFPLPTEGGDFESDMWDWWSAEWLERKEASNYALFNDFQGADIPICYGYYHFDLPHGERVVGIVLEDLSAIARTLHAFVVQEQKLKGTDLDLDDGVDNLFTPALQALRRFHDRNIVFLEPQSDDILVLKGHEMKDGPLPLVFLDLAHTSTRAESEANAERRERDRPTPKSTLSAEPWHWRSHDEGWVAGLVRSEVGFNAWLAWDDFEGERGLLDLWHNVWDM</sequence>
<name>A0A1Y2DUK1_9BASI</name>
<evidence type="ECO:0000256" key="1">
    <source>
        <dbReference type="SAM" id="MobiDB-lite"/>
    </source>
</evidence>
<proteinExistence type="predicted"/>
<feature type="compositionally biased region" description="Basic and acidic residues" evidence="1">
    <location>
        <begin position="290"/>
        <end position="305"/>
    </location>
</feature>
<dbReference type="Proteomes" id="UP000193467">
    <property type="component" value="Unassembled WGS sequence"/>
</dbReference>
<accession>A0A1Y2DUK1</accession>
<organism evidence="2 3">
    <name type="scientific">Leucosporidium creatinivorum</name>
    <dbReference type="NCBI Taxonomy" id="106004"/>
    <lineage>
        <taxon>Eukaryota</taxon>
        <taxon>Fungi</taxon>
        <taxon>Dikarya</taxon>
        <taxon>Basidiomycota</taxon>
        <taxon>Pucciniomycotina</taxon>
        <taxon>Microbotryomycetes</taxon>
        <taxon>Leucosporidiales</taxon>
        <taxon>Leucosporidium</taxon>
    </lineage>
</organism>
<dbReference type="OrthoDB" id="2803071at2759"/>
<feature type="compositionally biased region" description="Basic and acidic residues" evidence="1">
    <location>
        <begin position="28"/>
        <end position="44"/>
    </location>
</feature>
<dbReference type="EMBL" id="MCGR01000069">
    <property type="protein sequence ID" value="ORY62869.1"/>
    <property type="molecule type" value="Genomic_DNA"/>
</dbReference>